<protein>
    <submittedName>
        <fullName evidence="2">Uncharacterized protein</fullName>
    </submittedName>
</protein>
<reference evidence="2 3" key="1">
    <citation type="submission" date="2024-04" db="EMBL/GenBank/DDBJ databases">
        <title>Tritrichomonas musculus Genome.</title>
        <authorList>
            <person name="Alves-Ferreira E."/>
            <person name="Grigg M."/>
            <person name="Lorenzi H."/>
            <person name="Galac M."/>
        </authorList>
    </citation>
    <scope>NUCLEOTIDE SEQUENCE [LARGE SCALE GENOMIC DNA]</scope>
    <source>
        <strain evidence="2 3">EAF2021</strain>
    </source>
</reference>
<feature type="region of interest" description="Disordered" evidence="1">
    <location>
        <begin position="135"/>
        <end position="187"/>
    </location>
</feature>
<dbReference type="EMBL" id="JAPFFF010000011">
    <property type="protein sequence ID" value="KAK8878218.1"/>
    <property type="molecule type" value="Genomic_DNA"/>
</dbReference>
<proteinExistence type="predicted"/>
<evidence type="ECO:0000256" key="1">
    <source>
        <dbReference type="SAM" id="MobiDB-lite"/>
    </source>
</evidence>
<evidence type="ECO:0000313" key="2">
    <source>
        <dbReference type="EMBL" id="KAK8878218.1"/>
    </source>
</evidence>
<organism evidence="2 3">
    <name type="scientific">Tritrichomonas musculus</name>
    <dbReference type="NCBI Taxonomy" id="1915356"/>
    <lineage>
        <taxon>Eukaryota</taxon>
        <taxon>Metamonada</taxon>
        <taxon>Parabasalia</taxon>
        <taxon>Tritrichomonadida</taxon>
        <taxon>Tritrichomonadidae</taxon>
        <taxon>Tritrichomonas</taxon>
    </lineage>
</organism>
<sequence length="318" mass="36849">MQTRRKTSRSKRKTNFSTFNNESENYESDDDVELNNLQNHILQTKHPFETNGLTDGKPVSIIQKVITYFINKSGGWAHERKIFQFLNENWADITQISKKRFQNKPKPRLLHINLSAKKKGQFLFVKKSPTSLMYRVNSGEDGEIPEMTEGQSKEEENDNFEEEDEYIETDNENNKGDSQTCEEEDDPNDVIETLEAETSTFESTLIQFLQSADRPLAESEIVKKAITYASLQGMYQDLKIEWRVRACLLTLKTSHDVFVDESGDEDLWSIRPPIRHASTVLFLEDDFHPYESNKNSGVNSNLGDLLKRCQAYHNRCFI</sequence>
<name>A0ABR2JK08_9EUKA</name>
<keyword evidence="3" id="KW-1185">Reference proteome</keyword>
<evidence type="ECO:0000313" key="3">
    <source>
        <dbReference type="Proteomes" id="UP001470230"/>
    </source>
</evidence>
<feature type="region of interest" description="Disordered" evidence="1">
    <location>
        <begin position="1"/>
        <end position="28"/>
    </location>
</feature>
<dbReference type="Proteomes" id="UP001470230">
    <property type="component" value="Unassembled WGS sequence"/>
</dbReference>
<gene>
    <name evidence="2" type="ORF">M9Y10_004983</name>
</gene>
<accession>A0ABR2JK08</accession>
<comment type="caution">
    <text evidence="2">The sequence shown here is derived from an EMBL/GenBank/DDBJ whole genome shotgun (WGS) entry which is preliminary data.</text>
</comment>
<feature type="compositionally biased region" description="Basic residues" evidence="1">
    <location>
        <begin position="1"/>
        <end position="14"/>
    </location>
</feature>
<feature type="compositionally biased region" description="Acidic residues" evidence="1">
    <location>
        <begin position="155"/>
        <end position="171"/>
    </location>
</feature>